<feature type="signal peptide" evidence="2">
    <location>
        <begin position="1"/>
        <end position="24"/>
    </location>
</feature>
<reference evidence="3 4" key="1">
    <citation type="submission" date="2023-10" db="EMBL/GenBank/DDBJ databases">
        <authorList>
            <person name="Wang X.X."/>
        </authorList>
    </citation>
    <scope>NUCLEOTIDE SEQUENCE [LARGE SCALE GENOMIC DNA]</scope>
    <source>
        <strain evidence="3 4">NBRC 12816</strain>
    </source>
</reference>
<feature type="chain" id="PRO_5046315443" description="Lipoprotein" evidence="2">
    <location>
        <begin position="25"/>
        <end position="148"/>
    </location>
</feature>
<sequence length="148" mass="14454">MPWKRTSSVIAASLVMGLGLTACGGDGSDATDDAAPSAKPPATTAPESPAADAPTSEAPAGGASLPQDLPEGLPLPTGRLTSVTGGKGAYVLTYTVDDQASALDSYRKALEGKGYTVLEVAGTVTATKGTDAVSVAGTGTTLVVTVSS</sequence>
<feature type="compositionally biased region" description="Low complexity" evidence="1">
    <location>
        <begin position="33"/>
        <end position="60"/>
    </location>
</feature>
<organism evidence="3 4">
    <name type="scientific">Streptomyces roseolus</name>
    <dbReference type="NCBI Taxonomy" id="67358"/>
    <lineage>
        <taxon>Bacteria</taxon>
        <taxon>Bacillati</taxon>
        <taxon>Actinomycetota</taxon>
        <taxon>Actinomycetes</taxon>
        <taxon>Kitasatosporales</taxon>
        <taxon>Streptomycetaceae</taxon>
        <taxon>Streptomyces</taxon>
    </lineage>
</organism>
<dbReference type="RefSeq" id="WP_319012828.1">
    <property type="nucleotide sequence ID" value="NZ_JAWJZF010000503.1"/>
</dbReference>
<name>A0ABU4KFT6_9ACTN</name>
<gene>
    <name evidence="3" type="ORF">R2363_31390</name>
</gene>
<dbReference type="Proteomes" id="UP001278571">
    <property type="component" value="Unassembled WGS sequence"/>
</dbReference>
<evidence type="ECO:0008006" key="5">
    <source>
        <dbReference type="Google" id="ProtNLM"/>
    </source>
</evidence>
<dbReference type="PROSITE" id="PS51257">
    <property type="entry name" value="PROKAR_LIPOPROTEIN"/>
    <property type="match status" value="1"/>
</dbReference>
<keyword evidence="4" id="KW-1185">Reference proteome</keyword>
<comment type="caution">
    <text evidence="3">The sequence shown here is derived from an EMBL/GenBank/DDBJ whole genome shotgun (WGS) entry which is preliminary data.</text>
</comment>
<evidence type="ECO:0000313" key="3">
    <source>
        <dbReference type="EMBL" id="MDX2296663.1"/>
    </source>
</evidence>
<evidence type="ECO:0000256" key="2">
    <source>
        <dbReference type="SAM" id="SignalP"/>
    </source>
</evidence>
<protein>
    <recommendedName>
        <fullName evidence="5">Lipoprotein</fullName>
    </recommendedName>
</protein>
<evidence type="ECO:0000313" key="4">
    <source>
        <dbReference type="Proteomes" id="UP001278571"/>
    </source>
</evidence>
<evidence type="ECO:0000256" key="1">
    <source>
        <dbReference type="SAM" id="MobiDB-lite"/>
    </source>
</evidence>
<accession>A0ABU4KFT6</accession>
<feature type="region of interest" description="Disordered" evidence="1">
    <location>
        <begin position="27"/>
        <end position="84"/>
    </location>
</feature>
<proteinExistence type="predicted"/>
<keyword evidence="2" id="KW-0732">Signal</keyword>
<dbReference type="EMBL" id="JAWJZF010000503">
    <property type="protein sequence ID" value="MDX2296663.1"/>
    <property type="molecule type" value="Genomic_DNA"/>
</dbReference>